<protein>
    <submittedName>
        <fullName evidence="2">Uncharacterized protein</fullName>
    </submittedName>
</protein>
<dbReference type="AlphaFoldDB" id="A0AAV0JPS7"/>
<reference evidence="2" key="1">
    <citation type="submission" date="2022-08" db="EMBL/GenBank/DDBJ databases">
        <authorList>
            <person name="Gutierrez-Valencia J."/>
        </authorList>
    </citation>
    <scope>NUCLEOTIDE SEQUENCE</scope>
</reference>
<gene>
    <name evidence="2" type="ORF">LITE_LOCUS15355</name>
</gene>
<feature type="region of interest" description="Disordered" evidence="1">
    <location>
        <begin position="1"/>
        <end position="21"/>
    </location>
</feature>
<feature type="region of interest" description="Disordered" evidence="1">
    <location>
        <begin position="112"/>
        <end position="151"/>
    </location>
</feature>
<accession>A0AAV0JPS7</accession>
<comment type="caution">
    <text evidence="2">The sequence shown here is derived from an EMBL/GenBank/DDBJ whole genome shotgun (WGS) entry which is preliminary data.</text>
</comment>
<feature type="non-terminal residue" evidence="2">
    <location>
        <position position="151"/>
    </location>
</feature>
<proteinExistence type="predicted"/>
<sequence>PHTRDELGDPEPVPGGQDLVPHRDPVNLGLLIIRLHVGGHPLGGGPGVRESRDVAVADGYRDRDVGVGEGVYDVGNDIEYLDAVDDGLRRYELRHLGRPREVVGYCSVVDPDGGGAGGEVDGHGGNEEEVERSRRHRDGCRRRGNVRSLVQ</sequence>
<evidence type="ECO:0000313" key="2">
    <source>
        <dbReference type="EMBL" id="CAI0411967.1"/>
    </source>
</evidence>
<dbReference type="EMBL" id="CAMGYJ010000005">
    <property type="protein sequence ID" value="CAI0411967.1"/>
    <property type="molecule type" value="Genomic_DNA"/>
</dbReference>
<dbReference type="Proteomes" id="UP001154282">
    <property type="component" value="Unassembled WGS sequence"/>
</dbReference>
<name>A0AAV0JPS7_9ROSI</name>
<feature type="non-terminal residue" evidence="2">
    <location>
        <position position="1"/>
    </location>
</feature>
<evidence type="ECO:0000313" key="3">
    <source>
        <dbReference type="Proteomes" id="UP001154282"/>
    </source>
</evidence>
<keyword evidence="3" id="KW-1185">Reference proteome</keyword>
<evidence type="ECO:0000256" key="1">
    <source>
        <dbReference type="SAM" id="MobiDB-lite"/>
    </source>
</evidence>
<feature type="compositionally biased region" description="Basic residues" evidence="1">
    <location>
        <begin position="133"/>
        <end position="145"/>
    </location>
</feature>
<organism evidence="2 3">
    <name type="scientific">Linum tenue</name>
    <dbReference type="NCBI Taxonomy" id="586396"/>
    <lineage>
        <taxon>Eukaryota</taxon>
        <taxon>Viridiplantae</taxon>
        <taxon>Streptophyta</taxon>
        <taxon>Embryophyta</taxon>
        <taxon>Tracheophyta</taxon>
        <taxon>Spermatophyta</taxon>
        <taxon>Magnoliopsida</taxon>
        <taxon>eudicotyledons</taxon>
        <taxon>Gunneridae</taxon>
        <taxon>Pentapetalae</taxon>
        <taxon>rosids</taxon>
        <taxon>fabids</taxon>
        <taxon>Malpighiales</taxon>
        <taxon>Linaceae</taxon>
        <taxon>Linum</taxon>
    </lineage>
</organism>